<dbReference type="InterPro" id="IPR001387">
    <property type="entry name" value="Cro/C1-type_HTH"/>
</dbReference>
<dbReference type="InterPro" id="IPR010982">
    <property type="entry name" value="Lambda_DNA-bd_dom_sf"/>
</dbReference>
<feature type="region of interest" description="Disordered" evidence="1">
    <location>
        <begin position="113"/>
        <end position="141"/>
    </location>
</feature>
<proteinExistence type="predicted"/>
<dbReference type="GO" id="GO:0003677">
    <property type="term" value="F:DNA binding"/>
    <property type="evidence" value="ECO:0007669"/>
    <property type="project" value="InterPro"/>
</dbReference>
<feature type="domain" description="HTH cro/C1-type" evidence="2">
    <location>
        <begin position="13"/>
        <end position="67"/>
    </location>
</feature>
<sequence length="141" mass="16154">MNFDDRPDFAKRLEQARKSRGFSTPKEAAERFGWVYETYIQHEQGIRGISRQSKKYADAFKVSEAWLLTGEGDSSRRVSSQDDILSLLKQIDGLAEQDIEIVLRIIMNSIRANAIEPEQSQPRDQSGSTTLPRAEKPLRQR</sequence>
<dbReference type="AlphaFoldDB" id="A0A916VXQ2"/>
<evidence type="ECO:0000313" key="4">
    <source>
        <dbReference type="Proteomes" id="UP000636264"/>
    </source>
</evidence>
<evidence type="ECO:0000313" key="3">
    <source>
        <dbReference type="EMBL" id="GGA50788.1"/>
    </source>
</evidence>
<dbReference type="PROSITE" id="PS50943">
    <property type="entry name" value="HTH_CROC1"/>
    <property type="match status" value="1"/>
</dbReference>
<dbReference type="RefSeq" id="WP_188718889.1">
    <property type="nucleotide sequence ID" value="NZ_BMIF01000001.1"/>
</dbReference>
<dbReference type="CDD" id="cd00093">
    <property type="entry name" value="HTH_XRE"/>
    <property type="match status" value="1"/>
</dbReference>
<dbReference type="EMBL" id="BMIF01000001">
    <property type="protein sequence ID" value="GGA50788.1"/>
    <property type="molecule type" value="Genomic_DNA"/>
</dbReference>
<dbReference type="SUPFAM" id="SSF47413">
    <property type="entry name" value="lambda repressor-like DNA-binding domains"/>
    <property type="match status" value="1"/>
</dbReference>
<feature type="compositionally biased region" description="Polar residues" evidence="1">
    <location>
        <begin position="118"/>
        <end position="131"/>
    </location>
</feature>
<keyword evidence="4" id="KW-1185">Reference proteome</keyword>
<accession>A0A916VXQ2</accession>
<reference evidence="3" key="1">
    <citation type="journal article" date="2014" name="Int. J. Syst. Evol. Microbiol.">
        <title>Complete genome sequence of Corynebacterium casei LMG S-19264T (=DSM 44701T), isolated from a smear-ripened cheese.</title>
        <authorList>
            <consortium name="US DOE Joint Genome Institute (JGI-PGF)"/>
            <person name="Walter F."/>
            <person name="Albersmeier A."/>
            <person name="Kalinowski J."/>
            <person name="Ruckert C."/>
        </authorList>
    </citation>
    <scope>NUCLEOTIDE SEQUENCE</scope>
    <source>
        <strain evidence="3">CGMCC 1.15320</strain>
    </source>
</reference>
<evidence type="ECO:0000259" key="2">
    <source>
        <dbReference type="PROSITE" id="PS50943"/>
    </source>
</evidence>
<gene>
    <name evidence="3" type="ORF">GCM10011385_00030</name>
</gene>
<dbReference type="Proteomes" id="UP000636264">
    <property type="component" value="Unassembled WGS sequence"/>
</dbReference>
<protein>
    <recommendedName>
        <fullName evidence="2">HTH cro/C1-type domain-containing protein</fullName>
    </recommendedName>
</protein>
<reference evidence="3" key="2">
    <citation type="submission" date="2020-09" db="EMBL/GenBank/DDBJ databases">
        <authorList>
            <person name="Sun Q."/>
            <person name="Zhou Y."/>
        </authorList>
    </citation>
    <scope>NUCLEOTIDE SEQUENCE</scope>
    <source>
        <strain evidence="3">CGMCC 1.15320</strain>
    </source>
</reference>
<dbReference type="Gene3D" id="1.10.260.40">
    <property type="entry name" value="lambda repressor-like DNA-binding domains"/>
    <property type="match status" value="1"/>
</dbReference>
<evidence type="ECO:0000256" key="1">
    <source>
        <dbReference type="SAM" id="MobiDB-lite"/>
    </source>
</evidence>
<name>A0A916VXQ2_9HYPH</name>
<organism evidence="3 4">
    <name type="scientific">Nitratireductor aestuarii</name>
    <dbReference type="NCBI Taxonomy" id="1735103"/>
    <lineage>
        <taxon>Bacteria</taxon>
        <taxon>Pseudomonadati</taxon>
        <taxon>Pseudomonadota</taxon>
        <taxon>Alphaproteobacteria</taxon>
        <taxon>Hyphomicrobiales</taxon>
        <taxon>Phyllobacteriaceae</taxon>
        <taxon>Nitratireductor</taxon>
    </lineage>
</organism>
<comment type="caution">
    <text evidence="3">The sequence shown here is derived from an EMBL/GenBank/DDBJ whole genome shotgun (WGS) entry which is preliminary data.</text>
</comment>